<name>A0A9P7UVW1_9AGAR</name>
<dbReference type="Gene3D" id="3.40.50.12710">
    <property type="match status" value="1"/>
</dbReference>
<evidence type="ECO:0000256" key="2">
    <source>
        <dbReference type="ARBA" id="ARBA00005891"/>
    </source>
</evidence>
<gene>
    <name evidence="9" type="ORF">E1B28_007595</name>
</gene>
<evidence type="ECO:0000256" key="8">
    <source>
        <dbReference type="SAM" id="MobiDB-lite"/>
    </source>
</evidence>
<dbReference type="InterPro" id="IPR029063">
    <property type="entry name" value="SAM-dependent_MTases_sf"/>
</dbReference>
<evidence type="ECO:0000256" key="3">
    <source>
        <dbReference type="ARBA" id="ARBA00022603"/>
    </source>
</evidence>
<keyword evidence="4 7" id="KW-0808">Transferase</keyword>
<dbReference type="PANTHER" id="PTHR12049:SF5">
    <property type="entry name" value="PROTEIN ARGININE METHYLTRANSFERASE NDUFAF7 HOMOLOG, MITOCHONDRIAL"/>
    <property type="match status" value="1"/>
</dbReference>
<dbReference type="AlphaFoldDB" id="A0A9P7UVW1"/>
<dbReference type="GO" id="GO:0005739">
    <property type="term" value="C:mitochondrion"/>
    <property type="evidence" value="ECO:0007669"/>
    <property type="project" value="UniProtKB-SubCell"/>
</dbReference>
<dbReference type="KEGG" id="more:E1B28_007595"/>
<evidence type="ECO:0000256" key="6">
    <source>
        <dbReference type="ARBA" id="ARBA00048612"/>
    </source>
</evidence>
<comment type="function">
    <text evidence="7">Arginine methyltransferase involved in the assembly or stability of mitochondrial NADH:ubiquinone oxidoreductase complex (complex I).</text>
</comment>
<dbReference type="Pfam" id="PF02636">
    <property type="entry name" value="Methyltransf_28"/>
    <property type="match status" value="1"/>
</dbReference>
<dbReference type="GeneID" id="66076671"/>
<evidence type="ECO:0000313" key="9">
    <source>
        <dbReference type="EMBL" id="KAG7093964.1"/>
    </source>
</evidence>
<comment type="subcellular location">
    <subcellularLocation>
        <location evidence="1 7">Mitochondrion</location>
    </subcellularLocation>
</comment>
<evidence type="ECO:0000256" key="1">
    <source>
        <dbReference type="ARBA" id="ARBA00004173"/>
    </source>
</evidence>
<dbReference type="SUPFAM" id="SSF53335">
    <property type="entry name" value="S-adenosyl-L-methionine-dependent methyltransferases"/>
    <property type="match status" value="1"/>
</dbReference>
<dbReference type="InterPro" id="IPR003788">
    <property type="entry name" value="NDUFAF7"/>
</dbReference>
<dbReference type="InterPro" id="IPR038375">
    <property type="entry name" value="NDUFAF7_sf"/>
</dbReference>
<evidence type="ECO:0000256" key="7">
    <source>
        <dbReference type="RuleBase" id="RU364114"/>
    </source>
</evidence>
<keyword evidence="10" id="KW-1185">Reference proteome</keyword>
<dbReference type="EC" id="2.1.1.320" evidence="7"/>
<sequence>MLSAGYRFTLCHTNTLSRPLKLSATKSHLFSTSSLVLEKGKKEKDFKDSLLHPPEPADKWNYNRSPLFDPSSTDYSTFKRVTSNDLAGETTPPREVKMLTRDFIEDSLYNPHYGYFSKKATIFDWSDIPFDFGGIRDASEFDAVVARRYASYETEKQLWHTPTELFKPWYGQAVAQCLVSEYFLKYFPYEDFIIYEIGAGNGTLASNILDYLRSEYPEVYDRTRYTIIEISAKLAQKQRQRLTKSHPGVSVVHKSIFHWDVREPAPCFFLSMEVIDNFAHDAIRYDLDTLEPYQGFVTIDKNGDFDMIYTPIDDPLITSFLATRSRLKHPLPFSRLFQQFPSMRKFYRNLPFAANLSSEEYIPTRLLSLLRTLRNHFPRHRLLLSDFSSLTDTIPGVNSPVVQTRVHGTTVPCETLLVHQGSFDIFFPTNFERLRDMYEHILSQPPKSRSSSMYADSSIPDRSSPLTSTALSLSLGSDFFSSHTASGNRRKPKDGVTSASGLPIGEHKSSVFTHAEFLGTYGDLGKTRLRNGENPMLDFYKNVKFLL</sequence>
<evidence type="ECO:0000256" key="5">
    <source>
        <dbReference type="ARBA" id="ARBA00023128"/>
    </source>
</evidence>
<dbReference type="PANTHER" id="PTHR12049">
    <property type="entry name" value="PROTEIN ARGININE METHYLTRANSFERASE NDUFAF7, MITOCHONDRIAL"/>
    <property type="match status" value="1"/>
</dbReference>
<evidence type="ECO:0000313" key="10">
    <source>
        <dbReference type="Proteomes" id="UP001049176"/>
    </source>
</evidence>
<protein>
    <recommendedName>
        <fullName evidence="7">Protein arginine methyltransferase NDUFAF7</fullName>
        <ecNumber evidence="7">2.1.1.320</ecNumber>
    </recommendedName>
</protein>
<keyword evidence="3 7" id="KW-0489">Methyltransferase</keyword>
<comment type="similarity">
    <text evidence="2 7">Belongs to the NDUFAF7 family.</text>
</comment>
<dbReference type="Proteomes" id="UP001049176">
    <property type="component" value="Chromosome 4"/>
</dbReference>
<dbReference type="GO" id="GO:0032259">
    <property type="term" value="P:methylation"/>
    <property type="evidence" value="ECO:0007669"/>
    <property type="project" value="UniProtKB-KW"/>
</dbReference>
<organism evidence="9 10">
    <name type="scientific">Marasmius oreades</name>
    <name type="common">fairy-ring Marasmius</name>
    <dbReference type="NCBI Taxonomy" id="181124"/>
    <lineage>
        <taxon>Eukaryota</taxon>
        <taxon>Fungi</taxon>
        <taxon>Dikarya</taxon>
        <taxon>Basidiomycota</taxon>
        <taxon>Agaricomycotina</taxon>
        <taxon>Agaricomycetes</taxon>
        <taxon>Agaricomycetidae</taxon>
        <taxon>Agaricales</taxon>
        <taxon>Marasmiineae</taxon>
        <taxon>Marasmiaceae</taxon>
        <taxon>Marasmius</taxon>
    </lineage>
</organism>
<accession>A0A9P7UVW1</accession>
<dbReference type="EMBL" id="CM032184">
    <property type="protein sequence ID" value="KAG7093964.1"/>
    <property type="molecule type" value="Genomic_DNA"/>
</dbReference>
<comment type="catalytic activity">
    <reaction evidence="6 7">
        <text>L-arginyl-[protein] + 2 S-adenosyl-L-methionine = N(omega),N(omega)'-dimethyl-L-arginyl-[protein] + 2 S-adenosyl-L-homocysteine + 2 H(+)</text>
        <dbReference type="Rhea" id="RHEA:48108"/>
        <dbReference type="Rhea" id="RHEA-COMP:10532"/>
        <dbReference type="Rhea" id="RHEA-COMP:11992"/>
        <dbReference type="ChEBI" id="CHEBI:15378"/>
        <dbReference type="ChEBI" id="CHEBI:29965"/>
        <dbReference type="ChEBI" id="CHEBI:57856"/>
        <dbReference type="ChEBI" id="CHEBI:59789"/>
        <dbReference type="ChEBI" id="CHEBI:88221"/>
        <dbReference type="EC" id="2.1.1.320"/>
    </reaction>
</comment>
<evidence type="ECO:0000256" key="4">
    <source>
        <dbReference type="ARBA" id="ARBA00022679"/>
    </source>
</evidence>
<dbReference type="RefSeq" id="XP_043010434.1">
    <property type="nucleotide sequence ID" value="XM_043152348.1"/>
</dbReference>
<dbReference type="OrthoDB" id="17415at2759"/>
<comment type="caution">
    <text evidence="9">The sequence shown here is derived from an EMBL/GenBank/DDBJ whole genome shotgun (WGS) entry which is preliminary data.</text>
</comment>
<proteinExistence type="inferred from homology"/>
<reference evidence="9" key="1">
    <citation type="journal article" date="2021" name="Genome Biol. Evol.">
        <title>The assembled and annotated genome of the fairy-ring fungus Marasmius oreades.</title>
        <authorList>
            <person name="Hiltunen M."/>
            <person name="Ament-Velasquez S.L."/>
            <person name="Johannesson H."/>
        </authorList>
    </citation>
    <scope>NUCLEOTIDE SEQUENCE</scope>
    <source>
        <strain evidence="9">03SP1</strain>
    </source>
</reference>
<keyword evidence="5 7" id="KW-0496">Mitochondrion</keyword>
<feature type="region of interest" description="Disordered" evidence="8">
    <location>
        <begin position="483"/>
        <end position="502"/>
    </location>
</feature>
<dbReference type="GO" id="GO:0035243">
    <property type="term" value="F:protein-arginine omega-N symmetric methyltransferase activity"/>
    <property type="evidence" value="ECO:0007669"/>
    <property type="project" value="UniProtKB-EC"/>
</dbReference>